<sequence>MTVLQLFEKVRIMWGGVEPLKEKVAFVTGDVIEPDLGLSDADRKMLAEEVDIIIHAAATIRFDEELKKAVLINVRGTKLMLELGKQFKKLRMFIHISTAYCHLHEKLLEEKPYPPPADPHHVIQTIEWMIKPMPPLINGTKPHRPKIYECYTTNKTRTTGSTVFSL</sequence>
<dbReference type="GO" id="GO:0005777">
    <property type="term" value="C:peroxisome"/>
    <property type="evidence" value="ECO:0007669"/>
    <property type="project" value="TreeGrafter"/>
</dbReference>
<gene>
    <name evidence="3" type="primary">far1</name>
    <name evidence="3" type="ORF">EVAR_61858_1</name>
</gene>
<accession>A0A4C1ZFF7</accession>
<keyword evidence="4" id="KW-1185">Reference proteome</keyword>
<dbReference type="GO" id="GO:0080019">
    <property type="term" value="F:alcohol-forming very long-chain fatty acyl-CoA reductase activity"/>
    <property type="evidence" value="ECO:0007669"/>
    <property type="project" value="InterPro"/>
</dbReference>
<dbReference type="Proteomes" id="UP000299102">
    <property type="component" value="Unassembled WGS sequence"/>
</dbReference>
<reference evidence="3 4" key="1">
    <citation type="journal article" date="2019" name="Commun. Biol.">
        <title>The bagworm genome reveals a unique fibroin gene that provides high tensile strength.</title>
        <authorList>
            <person name="Kono N."/>
            <person name="Nakamura H."/>
            <person name="Ohtoshi R."/>
            <person name="Tomita M."/>
            <person name="Numata K."/>
            <person name="Arakawa K."/>
        </authorList>
    </citation>
    <scope>NUCLEOTIDE SEQUENCE [LARGE SCALE GENOMIC DNA]</scope>
</reference>
<dbReference type="PANTHER" id="PTHR11011:SF61">
    <property type="entry name" value="FATTY ACYL-COA REDUCTASE"/>
    <property type="match status" value="1"/>
</dbReference>
<dbReference type="EMBL" id="BGZK01001762">
    <property type="protein sequence ID" value="GBP85824.1"/>
    <property type="molecule type" value="Genomic_DNA"/>
</dbReference>
<keyword evidence="1" id="KW-0521">NADP</keyword>
<comment type="function">
    <text evidence="1">Catalyzes the reduction of fatty acyl-CoA to fatty alcohols.</text>
</comment>
<keyword evidence="1" id="KW-0443">Lipid metabolism</keyword>
<comment type="caution">
    <text evidence="3">The sequence shown here is derived from an EMBL/GenBank/DDBJ whole genome shotgun (WGS) entry which is preliminary data.</text>
</comment>
<protein>
    <recommendedName>
        <fullName evidence="1">Fatty acyl-CoA reductase</fullName>
        <ecNumber evidence="1">1.2.1.84</ecNumber>
    </recommendedName>
</protein>
<feature type="domain" description="Thioester reductase (TE)" evidence="2">
    <location>
        <begin position="19"/>
        <end position="122"/>
    </location>
</feature>
<dbReference type="Gene3D" id="3.40.50.720">
    <property type="entry name" value="NAD(P)-binding Rossmann-like Domain"/>
    <property type="match status" value="1"/>
</dbReference>
<evidence type="ECO:0000313" key="4">
    <source>
        <dbReference type="Proteomes" id="UP000299102"/>
    </source>
</evidence>
<dbReference type="InterPro" id="IPR036291">
    <property type="entry name" value="NAD(P)-bd_dom_sf"/>
</dbReference>
<dbReference type="EC" id="1.2.1.84" evidence="1"/>
<dbReference type="GO" id="GO:0102965">
    <property type="term" value="F:alcohol-forming long-chain fatty acyl-CoA reductase activity"/>
    <property type="evidence" value="ECO:0007669"/>
    <property type="project" value="UniProtKB-EC"/>
</dbReference>
<keyword evidence="1" id="KW-0560">Oxidoreductase</keyword>
<comment type="similarity">
    <text evidence="1">Belongs to the fatty acyl-CoA reductase family.</text>
</comment>
<comment type="catalytic activity">
    <reaction evidence="1">
        <text>a long-chain fatty acyl-CoA + 2 NADPH + 2 H(+) = a long-chain primary fatty alcohol + 2 NADP(+) + CoA</text>
        <dbReference type="Rhea" id="RHEA:52716"/>
        <dbReference type="ChEBI" id="CHEBI:15378"/>
        <dbReference type="ChEBI" id="CHEBI:57287"/>
        <dbReference type="ChEBI" id="CHEBI:57783"/>
        <dbReference type="ChEBI" id="CHEBI:58349"/>
        <dbReference type="ChEBI" id="CHEBI:77396"/>
        <dbReference type="ChEBI" id="CHEBI:83139"/>
        <dbReference type="EC" id="1.2.1.84"/>
    </reaction>
</comment>
<keyword evidence="1" id="KW-0444">Lipid biosynthesis</keyword>
<dbReference type="InterPro" id="IPR013120">
    <property type="entry name" value="FAR_NAD-bd"/>
</dbReference>
<dbReference type="AlphaFoldDB" id="A0A4C1ZFF7"/>
<organism evidence="3 4">
    <name type="scientific">Eumeta variegata</name>
    <name type="common">Bagworm moth</name>
    <name type="synonym">Eumeta japonica</name>
    <dbReference type="NCBI Taxonomy" id="151549"/>
    <lineage>
        <taxon>Eukaryota</taxon>
        <taxon>Metazoa</taxon>
        <taxon>Ecdysozoa</taxon>
        <taxon>Arthropoda</taxon>
        <taxon>Hexapoda</taxon>
        <taxon>Insecta</taxon>
        <taxon>Pterygota</taxon>
        <taxon>Neoptera</taxon>
        <taxon>Endopterygota</taxon>
        <taxon>Lepidoptera</taxon>
        <taxon>Glossata</taxon>
        <taxon>Ditrysia</taxon>
        <taxon>Tineoidea</taxon>
        <taxon>Psychidae</taxon>
        <taxon>Oiketicinae</taxon>
        <taxon>Eumeta</taxon>
    </lineage>
</organism>
<dbReference type="GO" id="GO:0035336">
    <property type="term" value="P:long-chain fatty-acyl-CoA metabolic process"/>
    <property type="evidence" value="ECO:0007669"/>
    <property type="project" value="TreeGrafter"/>
</dbReference>
<name>A0A4C1ZFF7_EUMVA</name>
<dbReference type="Pfam" id="PF07993">
    <property type="entry name" value="NAD_binding_4"/>
    <property type="match status" value="1"/>
</dbReference>
<dbReference type="PANTHER" id="PTHR11011">
    <property type="entry name" value="MALE STERILITY PROTEIN 2-RELATED"/>
    <property type="match status" value="1"/>
</dbReference>
<proteinExistence type="inferred from homology"/>
<dbReference type="InterPro" id="IPR026055">
    <property type="entry name" value="FAR"/>
</dbReference>
<evidence type="ECO:0000313" key="3">
    <source>
        <dbReference type="EMBL" id="GBP85824.1"/>
    </source>
</evidence>
<evidence type="ECO:0000256" key="1">
    <source>
        <dbReference type="RuleBase" id="RU363097"/>
    </source>
</evidence>
<evidence type="ECO:0000259" key="2">
    <source>
        <dbReference type="Pfam" id="PF07993"/>
    </source>
</evidence>
<dbReference type="STRING" id="151549.A0A4C1ZFF7"/>
<dbReference type="OrthoDB" id="429813at2759"/>
<dbReference type="SUPFAM" id="SSF51735">
    <property type="entry name" value="NAD(P)-binding Rossmann-fold domains"/>
    <property type="match status" value="1"/>
</dbReference>